<reference evidence="1 2" key="1">
    <citation type="submission" date="2018-06" db="EMBL/GenBank/DDBJ databases">
        <title>Genomic Encyclopedia of Archaeal and Bacterial Type Strains, Phase II (KMG-II): from individual species to whole genera.</title>
        <authorList>
            <person name="Goeker M."/>
        </authorList>
    </citation>
    <scope>NUCLEOTIDE SEQUENCE [LARGE SCALE GENOMIC DNA]</scope>
    <source>
        <strain evidence="1 2">DSM 6779</strain>
    </source>
</reference>
<keyword evidence="2" id="KW-1185">Reference proteome</keyword>
<gene>
    <name evidence="1" type="ORF">LX69_02670</name>
</gene>
<proteinExistence type="predicted"/>
<dbReference type="EMBL" id="QKZK01000026">
    <property type="protein sequence ID" value="PZX13414.1"/>
    <property type="molecule type" value="Genomic_DNA"/>
</dbReference>
<dbReference type="AlphaFoldDB" id="A0A2W7N979"/>
<accession>A0A2W7N979</accession>
<evidence type="ECO:0000313" key="1">
    <source>
        <dbReference type="EMBL" id="PZX13414.1"/>
    </source>
</evidence>
<name>A0A2W7N979_9BACT</name>
<sequence>MENFHELLYKSNNKVNYYSATDNMIYQITSKGIRPLISLKSKDFPTLDELKMYAEYPDKKDYDKIDHLWGIFENDDYITFSFFGILPHQVIYSKSDHQYSCYLKVKYTSLLGSEFVAVDNDCFVSKIIPSNAEGANFFETLQSDKNIQIIGNHKEQLEKLKTEANPIVVLVNISAN</sequence>
<evidence type="ECO:0000313" key="2">
    <source>
        <dbReference type="Proteomes" id="UP000249239"/>
    </source>
</evidence>
<organism evidence="1 2">
    <name type="scientific">Breznakibacter xylanolyticus</name>
    <dbReference type="NCBI Taxonomy" id="990"/>
    <lineage>
        <taxon>Bacteria</taxon>
        <taxon>Pseudomonadati</taxon>
        <taxon>Bacteroidota</taxon>
        <taxon>Bacteroidia</taxon>
        <taxon>Marinilabiliales</taxon>
        <taxon>Marinilabiliaceae</taxon>
        <taxon>Breznakibacter</taxon>
    </lineage>
</organism>
<dbReference type="Proteomes" id="UP000249239">
    <property type="component" value="Unassembled WGS sequence"/>
</dbReference>
<protein>
    <submittedName>
        <fullName evidence="1">Uncharacterized protein</fullName>
    </submittedName>
</protein>
<comment type="caution">
    <text evidence="1">The sequence shown here is derived from an EMBL/GenBank/DDBJ whole genome shotgun (WGS) entry which is preliminary data.</text>
</comment>